<dbReference type="EMBL" id="AP018165">
    <property type="protein sequence ID" value="BAX96564.1"/>
    <property type="molecule type" value="Genomic_DNA"/>
</dbReference>
<protein>
    <submittedName>
        <fullName evidence="1">Uncharacterized protein</fullName>
    </submittedName>
</protein>
<evidence type="ECO:0000313" key="2">
    <source>
        <dbReference type="Proteomes" id="UP000217954"/>
    </source>
</evidence>
<accession>A0A1Z4EUE3</accession>
<name>A0A1Z4EUE3_9MYCO</name>
<evidence type="ECO:0000313" key="1">
    <source>
        <dbReference type="EMBL" id="BAX96564.1"/>
    </source>
</evidence>
<proteinExistence type="predicted"/>
<keyword evidence="2" id="KW-1185">Reference proteome</keyword>
<organism evidence="1 2">
    <name type="scientific">[Mycobacterium] stephanolepidis</name>
    <dbReference type="NCBI Taxonomy" id="1520670"/>
    <lineage>
        <taxon>Bacteria</taxon>
        <taxon>Bacillati</taxon>
        <taxon>Actinomycetota</taxon>
        <taxon>Actinomycetes</taxon>
        <taxon>Mycobacteriales</taxon>
        <taxon>Mycobacteriaceae</taxon>
        <taxon>Mycobacteroides</taxon>
    </lineage>
</organism>
<sequence length="137" mass="15030">MDLSCEIEFRQSIVRPQTVVTGKSANEAHAQLLGACIALQPPKDRNDEVVVFLVIWRRHITPIYAKYVPGAEHLRKAQTPLVEVIAPPAAHFSIAARYTLKRNSTTSPSTMTYSLPSIRTFPAAFAAAIEPASTRSS</sequence>
<gene>
    <name evidence="1" type="ORF">MSTE_01235</name>
</gene>
<reference evidence="1 2" key="2">
    <citation type="journal article" date="2017" name="Int. J. Syst. Evol. Microbiol.">
        <title>Mycobacterium stephanolepidis sp. nov., a rapidly growing species related to Mycobacterium chelonae, isolated from marine teleost fish, Stephanolepis cirrhifer.</title>
        <authorList>
            <person name="Fukano H."/>
            <person name="Wada S."/>
            <person name="Kurata O."/>
            <person name="Katayama K."/>
            <person name="Fujiwara N."/>
            <person name="Hoshino Y."/>
        </authorList>
    </citation>
    <scope>NUCLEOTIDE SEQUENCE [LARGE SCALE GENOMIC DNA]</scope>
    <source>
        <strain evidence="1 2">NJB0901</strain>
    </source>
</reference>
<reference evidence="2" key="1">
    <citation type="journal article" date="2017" name="Genome Announc.">
        <title>Complete Genome Sequence of Mycobacterium stephanolepidis.</title>
        <authorList>
            <person name="Fukano H."/>
            <person name="Yoshida M."/>
            <person name="Katayama Y."/>
            <person name="Omatsu T."/>
            <person name="Mizutani T."/>
            <person name="Kurata O."/>
            <person name="Wada S."/>
            <person name="Hoshino Y."/>
        </authorList>
    </citation>
    <scope>NUCLEOTIDE SEQUENCE [LARGE SCALE GENOMIC DNA]</scope>
    <source>
        <strain evidence="2">NJB0901</strain>
    </source>
</reference>
<dbReference type="KEGG" id="mste:MSTE_01235"/>
<dbReference type="Proteomes" id="UP000217954">
    <property type="component" value="Chromosome"/>
</dbReference>
<dbReference type="AlphaFoldDB" id="A0A1Z4EUE3"/>